<evidence type="ECO:0000313" key="4">
    <source>
        <dbReference type="Proteomes" id="UP000050761"/>
    </source>
</evidence>
<proteinExistence type="inferred from homology"/>
<dbReference type="InterPro" id="IPR002164">
    <property type="entry name" value="NAP_family"/>
</dbReference>
<gene>
    <name evidence="3" type="ORF">HPBE_LOCUS11084</name>
</gene>
<dbReference type="GO" id="GO:0006334">
    <property type="term" value="P:nucleosome assembly"/>
    <property type="evidence" value="ECO:0007669"/>
    <property type="project" value="InterPro"/>
</dbReference>
<dbReference type="AlphaFoldDB" id="A0A183FSV5"/>
<dbReference type="InterPro" id="IPR037231">
    <property type="entry name" value="NAP-like_sf"/>
</dbReference>
<evidence type="ECO:0000313" key="3">
    <source>
        <dbReference type="EMBL" id="VDO87388.1"/>
    </source>
</evidence>
<dbReference type="Gene3D" id="1.20.5.1500">
    <property type="match status" value="1"/>
</dbReference>
<organism evidence="4 5">
    <name type="scientific">Heligmosomoides polygyrus</name>
    <name type="common">Parasitic roundworm</name>
    <dbReference type="NCBI Taxonomy" id="6339"/>
    <lineage>
        <taxon>Eukaryota</taxon>
        <taxon>Metazoa</taxon>
        <taxon>Ecdysozoa</taxon>
        <taxon>Nematoda</taxon>
        <taxon>Chromadorea</taxon>
        <taxon>Rhabditida</taxon>
        <taxon>Rhabditina</taxon>
        <taxon>Rhabditomorpha</taxon>
        <taxon>Strongyloidea</taxon>
        <taxon>Heligmosomidae</taxon>
        <taxon>Heligmosomoides</taxon>
    </lineage>
</organism>
<evidence type="ECO:0000313" key="5">
    <source>
        <dbReference type="WBParaSite" id="HPBE_0001108301-mRNA-1"/>
    </source>
</evidence>
<feature type="region of interest" description="Disordered" evidence="2">
    <location>
        <begin position="79"/>
        <end position="98"/>
    </location>
</feature>
<dbReference type="Proteomes" id="UP000050761">
    <property type="component" value="Unassembled WGS sequence"/>
</dbReference>
<comment type="similarity">
    <text evidence="1">Belongs to the nucleosome assembly protein (NAP) family.</text>
</comment>
<dbReference type="GO" id="GO:0005634">
    <property type="term" value="C:nucleus"/>
    <property type="evidence" value="ECO:0007669"/>
    <property type="project" value="InterPro"/>
</dbReference>
<evidence type="ECO:0000256" key="2">
    <source>
        <dbReference type="SAM" id="MobiDB-lite"/>
    </source>
</evidence>
<reference evidence="3 4" key="1">
    <citation type="submission" date="2018-11" db="EMBL/GenBank/DDBJ databases">
        <authorList>
            <consortium name="Pathogen Informatics"/>
        </authorList>
    </citation>
    <scope>NUCLEOTIDE SEQUENCE [LARGE SCALE GENOMIC DNA]</scope>
</reference>
<reference evidence="5" key="2">
    <citation type="submission" date="2019-09" db="UniProtKB">
        <authorList>
            <consortium name="WormBaseParasite"/>
        </authorList>
    </citation>
    <scope>IDENTIFICATION</scope>
</reference>
<dbReference type="WBParaSite" id="HPBE_0001108301-mRNA-1">
    <property type="protein sequence ID" value="HPBE_0001108301-mRNA-1"/>
    <property type="gene ID" value="HPBE_0001108301"/>
</dbReference>
<protein>
    <submittedName>
        <fullName evidence="5">Protein FMC1 homolog</fullName>
    </submittedName>
</protein>
<keyword evidence="4" id="KW-1185">Reference proteome</keyword>
<dbReference type="EMBL" id="UZAH01026980">
    <property type="protein sequence ID" value="VDO87388.1"/>
    <property type="molecule type" value="Genomic_DNA"/>
</dbReference>
<sequence>MRRMLTEFLRNIRGQTLKNLIDIRSNSTSSEHELVLDPSTRIVTCHLSHFKERIHQLEKEFAAEFNKLYEQRRKIVTGEYEPTDEESKLPIIHTADEE</sequence>
<dbReference type="Pfam" id="PF00956">
    <property type="entry name" value="NAP"/>
    <property type="match status" value="1"/>
</dbReference>
<accession>A0A183FSV5</accession>
<accession>A0A3P8CGW2</accession>
<name>A0A183FSV5_HELPZ</name>
<evidence type="ECO:0000256" key="1">
    <source>
        <dbReference type="ARBA" id="ARBA00009947"/>
    </source>
</evidence>
<dbReference type="SUPFAM" id="SSF143113">
    <property type="entry name" value="NAP-like"/>
    <property type="match status" value="1"/>
</dbReference>
<dbReference type="OrthoDB" id="27325at2759"/>